<dbReference type="AlphaFoldDB" id="H8GQK6"/>
<organism evidence="1 2">
    <name type="scientific">Methylomicrobium album BG8</name>
    <dbReference type="NCBI Taxonomy" id="686340"/>
    <lineage>
        <taxon>Bacteria</taxon>
        <taxon>Pseudomonadati</taxon>
        <taxon>Pseudomonadota</taxon>
        <taxon>Gammaproteobacteria</taxon>
        <taxon>Methylococcales</taxon>
        <taxon>Methylococcaceae</taxon>
        <taxon>Methylomicrobium</taxon>
    </lineage>
</organism>
<evidence type="ECO:0000313" key="2">
    <source>
        <dbReference type="Proteomes" id="UP000005090"/>
    </source>
</evidence>
<dbReference type="RefSeq" id="WP_005372028.1">
    <property type="nucleotide sequence ID" value="NZ_CM001475.1"/>
</dbReference>
<dbReference type="eggNOG" id="COG0639">
    <property type="taxonomic scope" value="Bacteria"/>
</dbReference>
<dbReference type="Proteomes" id="UP000005090">
    <property type="component" value="Chromosome"/>
</dbReference>
<name>H8GQK6_METAL</name>
<keyword evidence="2" id="KW-1185">Reference proteome</keyword>
<accession>H8GQK6</accession>
<protein>
    <recommendedName>
        <fullName evidence="3">DUF29 domain-containing protein</fullName>
    </recommendedName>
</protein>
<dbReference type="HOGENOM" id="CLU_116670_0_2_6"/>
<dbReference type="InterPro" id="IPR002636">
    <property type="entry name" value="DUF29"/>
</dbReference>
<evidence type="ECO:0008006" key="3">
    <source>
        <dbReference type="Google" id="ProtNLM"/>
    </source>
</evidence>
<sequence length="147" mass="17235">MKASNYETDFYTWTQQQAALLKAGRLSEIDVEHLIEEIETMGRAERREYESRLFVLLLHLLKWQYQPVRRGRSWLLTIKEQRIQFVEVVDENPGLRPQLPMILKSAYRLALVRAARETGLDDSTFPVECPWTMDQITDQTYFPGGDA</sequence>
<dbReference type="STRING" id="686340.Metal_2076"/>
<dbReference type="PANTHER" id="PTHR34235">
    <property type="entry name" value="SLR1203 PROTEIN-RELATED"/>
    <property type="match status" value="1"/>
</dbReference>
<gene>
    <name evidence="1" type="ORF">Metal_2076</name>
</gene>
<dbReference type="Pfam" id="PF01724">
    <property type="entry name" value="DUF29"/>
    <property type="match status" value="1"/>
</dbReference>
<reference evidence="1 2" key="1">
    <citation type="journal article" date="2013" name="Genome Announc.">
        <title>Genome Sequence of the Obligate Gammaproteobacterial Methanotroph Methylomicrobium album Strain BG8.</title>
        <authorList>
            <person name="Kits K.D."/>
            <person name="Kalyuzhnaya M.G."/>
            <person name="Klotz M.G."/>
            <person name="Jetten M.S."/>
            <person name="Op den Camp H.J."/>
            <person name="Vuilleumier S."/>
            <person name="Bringel F."/>
            <person name="Dispirito A.A."/>
            <person name="Murrell J.C."/>
            <person name="Bruce D."/>
            <person name="Cheng J.F."/>
            <person name="Copeland A."/>
            <person name="Goodwin L."/>
            <person name="Hauser L."/>
            <person name="Lajus A."/>
            <person name="Land M.L."/>
            <person name="Lapidus A."/>
            <person name="Lucas S."/>
            <person name="Medigue C."/>
            <person name="Pitluck S."/>
            <person name="Woyke T."/>
            <person name="Zeytun A."/>
            <person name="Stein L.Y."/>
        </authorList>
    </citation>
    <scope>NUCLEOTIDE SEQUENCE [LARGE SCALE GENOMIC DNA]</scope>
    <source>
        <strain evidence="1 2">BG8</strain>
    </source>
</reference>
<dbReference type="EMBL" id="CM001475">
    <property type="protein sequence ID" value="EIC29833.1"/>
    <property type="molecule type" value="Genomic_DNA"/>
</dbReference>
<dbReference type="Gene3D" id="1.20.1220.20">
    <property type="entry name" value="Uncharcterised protein PF01724"/>
    <property type="match status" value="1"/>
</dbReference>
<proteinExistence type="predicted"/>
<evidence type="ECO:0000313" key="1">
    <source>
        <dbReference type="EMBL" id="EIC29833.1"/>
    </source>
</evidence>